<proteinExistence type="predicted"/>
<gene>
    <name evidence="2" type="ORF">AWB68_05236</name>
</gene>
<organism evidence="2 3">
    <name type="scientific">Caballeronia choica</name>
    <dbReference type="NCBI Taxonomy" id="326476"/>
    <lineage>
        <taxon>Bacteria</taxon>
        <taxon>Pseudomonadati</taxon>
        <taxon>Pseudomonadota</taxon>
        <taxon>Betaproteobacteria</taxon>
        <taxon>Burkholderiales</taxon>
        <taxon>Burkholderiaceae</taxon>
        <taxon>Caballeronia</taxon>
    </lineage>
</organism>
<sequence>MKYAFIERNRRQWPISVLCEVLDVSPSGYHQRRQRTAQDKPCRSRVSDDALLAHIKAIHAQVKGEYGWPRMWKELLARGVRVGKNPGRCKCTEFQTPENAWLEDTCRSSGRLSKICSTIECCDDRLNPPSIAADCSRTR</sequence>
<evidence type="ECO:0000313" key="3">
    <source>
        <dbReference type="Proteomes" id="UP000054770"/>
    </source>
</evidence>
<evidence type="ECO:0000259" key="1">
    <source>
        <dbReference type="Pfam" id="PF13276"/>
    </source>
</evidence>
<keyword evidence="3" id="KW-1185">Reference proteome</keyword>
<reference evidence="2" key="1">
    <citation type="submission" date="2016-01" db="EMBL/GenBank/DDBJ databases">
        <authorList>
            <person name="Peeters C."/>
        </authorList>
    </citation>
    <scope>NUCLEOTIDE SEQUENCE [LARGE SCALE GENOMIC DNA]</scope>
    <source>
        <strain evidence="2">LMG 22940</strain>
    </source>
</reference>
<name>A0A158K913_9BURK</name>
<dbReference type="Proteomes" id="UP000054770">
    <property type="component" value="Unassembled WGS sequence"/>
</dbReference>
<feature type="domain" description="HTH-like" evidence="1">
    <location>
        <begin position="48"/>
        <end position="85"/>
    </location>
</feature>
<dbReference type="AlphaFoldDB" id="A0A158K913"/>
<evidence type="ECO:0000313" key="2">
    <source>
        <dbReference type="EMBL" id="SAL77608.1"/>
    </source>
</evidence>
<dbReference type="InterPro" id="IPR025948">
    <property type="entry name" value="HTH-like_dom"/>
</dbReference>
<protein>
    <submittedName>
        <fullName evidence="2">Transposase</fullName>
    </submittedName>
</protein>
<accession>A0A158K913</accession>
<dbReference type="EMBL" id="FCON02000073">
    <property type="protein sequence ID" value="SAL77608.1"/>
    <property type="molecule type" value="Genomic_DNA"/>
</dbReference>
<dbReference type="Pfam" id="PF13276">
    <property type="entry name" value="HTH_21"/>
    <property type="match status" value="1"/>
</dbReference>
<comment type="caution">
    <text evidence="2">The sequence shown here is derived from an EMBL/GenBank/DDBJ whole genome shotgun (WGS) entry which is preliminary data.</text>
</comment>